<dbReference type="InterPro" id="IPR002020">
    <property type="entry name" value="Citrate_synthase"/>
</dbReference>
<dbReference type="PROSITE" id="PS50850">
    <property type="entry name" value="MFS"/>
    <property type="match status" value="1"/>
</dbReference>
<dbReference type="Gene3D" id="1.20.1720.10">
    <property type="entry name" value="Multidrug resistance protein D"/>
    <property type="match status" value="1"/>
</dbReference>
<evidence type="ECO:0000256" key="9">
    <source>
        <dbReference type="SAM" id="Phobius"/>
    </source>
</evidence>
<feature type="transmembrane region" description="Helical" evidence="9">
    <location>
        <begin position="733"/>
        <end position="755"/>
    </location>
</feature>
<dbReference type="SUPFAM" id="SSF49777">
    <property type="entry name" value="PEBP-like"/>
    <property type="match status" value="1"/>
</dbReference>
<dbReference type="GO" id="GO:0005759">
    <property type="term" value="C:mitochondrial matrix"/>
    <property type="evidence" value="ECO:0007669"/>
    <property type="project" value="TreeGrafter"/>
</dbReference>
<dbReference type="GO" id="GO:0005975">
    <property type="term" value="P:carbohydrate metabolic process"/>
    <property type="evidence" value="ECO:0007669"/>
    <property type="project" value="TreeGrafter"/>
</dbReference>
<dbReference type="Pfam" id="PF00285">
    <property type="entry name" value="Citrate_synt"/>
    <property type="match status" value="1"/>
</dbReference>
<dbReference type="SUPFAM" id="SSF48256">
    <property type="entry name" value="Citrate synthase"/>
    <property type="match status" value="1"/>
</dbReference>
<dbReference type="PRINTS" id="PR00143">
    <property type="entry name" value="CITRTSNTHASE"/>
</dbReference>
<evidence type="ECO:0000256" key="4">
    <source>
        <dbReference type="ARBA" id="ARBA00022679"/>
    </source>
</evidence>
<dbReference type="InterPro" id="IPR035810">
    <property type="entry name" value="PEBP_euk"/>
</dbReference>
<dbReference type="InterPro" id="IPR011701">
    <property type="entry name" value="MFS"/>
</dbReference>
<reference evidence="11 12" key="1">
    <citation type="submission" date="2018-02" db="EMBL/GenBank/DDBJ databases">
        <title>The genomes of Aspergillus section Nigri reveals drivers in fungal speciation.</title>
        <authorList>
            <consortium name="DOE Joint Genome Institute"/>
            <person name="Vesth T.C."/>
            <person name="Nybo J."/>
            <person name="Theobald S."/>
            <person name="Brandl J."/>
            <person name="Frisvad J.C."/>
            <person name="Nielsen K.F."/>
            <person name="Lyhne E.K."/>
            <person name="Kogle M.E."/>
            <person name="Kuo A."/>
            <person name="Riley R."/>
            <person name="Clum A."/>
            <person name="Nolan M."/>
            <person name="Lipzen A."/>
            <person name="Salamov A."/>
            <person name="Henrissat B."/>
            <person name="Wiebenga A."/>
            <person name="De vries R.P."/>
            <person name="Grigoriev I.V."/>
            <person name="Mortensen U.H."/>
            <person name="Andersen M.R."/>
            <person name="Baker S.E."/>
        </authorList>
    </citation>
    <scope>NUCLEOTIDE SEQUENCE [LARGE SCALE GENOMIC DNA]</scope>
    <source>
        <strain evidence="11 12">CBS 121593</strain>
    </source>
</reference>
<dbReference type="InterPro" id="IPR020846">
    <property type="entry name" value="MFS_dom"/>
</dbReference>
<keyword evidence="5 9" id="KW-0812">Transmembrane</keyword>
<dbReference type="EMBL" id="KZ824423">
    <property type="protein sequence ID" value="RAL04653.1"/>
    <property type="molecule type" value="Genomic_DNA"/>
</dbReference>
<dbReference type="CDD" id="cd00866">
    <property type="entry name" value="PEBP_euk"/>
    <property type="match status" value="1"/>
</dbReference>
<dbReference type="InterPro" id="IPR016143">
    <property type="entry name" value="Citrate_synth-like_sm_a-sub"/>
</dbReference>
<dbReference type="PANTHER" id="PTHR11739">
    <property type="entry name" value="CITRATE SYNTHASE"/>
    <property type="match status" value="1"/>
</dbReference>
<evidence type="ECO:0000256" key="2">
    <source>
        <dbReference type="ARBA" id="ARBA00010566"/>
    </source>
</evidence>
<dbReference type="FunFam" id="1.20.1720.10:FF:000009">
    <property type="entry name" value="MFS multidrug transporter"/>
    <property type="match status" value="1"/>
</dbReference>
<dbReference type="Pfam" id="PF01161">
    <property type="entry name" value="PBP"/>
    <property type="match status" value="1"/>
</dbReference>
<dbReference type="InterPro" id="IPR036610">
    <property type="entry name" value="PEBP-like_sf"/>
</dbReference>
<organism evidence="11 12">
    <name type="scientific">Aspergillus ibericus CBS 121593</name>
    <dbReference type="NCBI Taxonomy" id="1448316"/>
    <lineage>
        <taxon>Eukaryota</taxon>
        <taxon>Fungi</taxon>
        <taxon>Dikarya</taxon>
        <taxon>Ascomycota</taxon>
        <taxon>Pezizomycotina</taxon>
        <taxon>Eurotiomycetes</taxon>
        <taxon>Eurotiomycetidae</taxon>
        <taxon>Eurotiales</taxon>
        <taxon>Aspergillaceae</taxon>
        <taxon>Aspergillus</taxon>
        <taxon>Aspergillus subgen. Circumdati</taxon>
    </lineage>
</organism>
<dbReference type="Gene3D" id="3.90.280.10">
    <property type="entry name" value="PEBP-like"/>
    <property type="match status" value="1"/>
</dbReference>
<dbReference type="Proteomes" id="UP000249402">
    <property type="component" value="Unassembled WGS sequence"/>
</dbReference>
<comment type="subcellular location">
    <subcellularLocation>
        <location evidence="1">Membrane</location>
        <topology evidence="1">Multi-pass membrane protein</topology>
    </subcellularLocation>
</comment>
<evidence type="ECO:0000259" key="10">
    <source>
        <dbReference type="PROSITE" id="PS50850"/>
    </source>
</evidence>
<dbReference type="SUPFAM" id="SSF103473">
    <property type="entry name" value="MFS general substrate transporter"/>
    <property type="match status" value="1"/>
</dbReference>
<dbReference type="VEuPathDB" id="FungiDB:BO80DRAFT_490867"/>
<evidence type="ECO:0000313" key="12">
    <source>
        <dbReference type="Proteomes" id="UP000249402"/>
    </source>
</evidence>
<evidence type="ECO:0000256" key="1">
    <source>
        <dbReference type="ARBA" id="ARBA00004141"/>
    </source>
</evidence>
<dbReference type="GeneID" id="37228527"/>
<evidence type="ECO:0000256" key="5">
    <source>
        <dbReference type="ARBA" id="ARBA00022692"/>
    </source>
</evidence>
<dbReference type="InterPro" id="IPR008914">
    <property type="entry name" value="PEBP"/>
</dbReference>
<proteinExistence type="inferred from homology"/>
<keyword evidence="12" id="KW-1185">Reference proteome</keyword>
<dbReference type="GO" id="GO:0016020">
    <property type="term" value="C:membrane"/>
    <property type="evidence" value="ECO:0007669"/>
    <property type="project" value="UniProtKB-SubCell"/>
</dbReference>
<evidence type="ECO:0000256" key="7">
    <source>
        <dbReference type="ARBA" id="ARBA00023136"/>
    </source>
</evidence>
<gene>
    <name evidence="11" type="ORF">BO80DRAFT_490867</name>
</gene>
<dbReference type="RefSeq" id="XP_025578980.1">
    <property type="nucleotide sequence ID" value="XM_025723662.1"/>
</dbReference>
<dbReference type="Gene3D" id="1.10.580.10">
    <property type="entry name" value="Citrate Synthase, domain 1"/>
    <property type="match status" value="1"/>
</dbReference>
<dbReference type="AlphaFoldDB" id="A0A395HAX8"/>
<keyword evidence="6 9" id="KW-1133">Transmembrane helix</keyword>
<dbReference type="InterPro" id="IPR036259">
    <property type="entry name" value="MFS_trans_sf"/>
</dbReference>
<sequence>MSSGTLYVKDSRTNAQYEIPIRRNAVSALDFKKIKASGVGTDRADQVAGGLRVHDPGLQNTTVVETAISFSDHERNLLLFRGYSLEQLWESDFEDVLHLLVWGSYPTVLQRKDLNHKLTEAMLAVPESVQRTIQSLPSTTTPLPLIIAGLSAYLACRPNMIPTSRDANLYRSNMEVTDHAIIQTVAVYAVVFGLVNSHRKGVPFTPPTRGKSYYENLFTMAGMIDPTTGRPDPPKLSSFRRFAMLNSDHGMALTVFSALTTASSLTDPISCLITAIGSAWGPLHFGATESAQRTLKGIGSPENVPAYIEKVKQGHEKLFGYGHRSYKGIDPRVRPIRSILNDMDLSSNQLLEVAERIEEVCAEDDYFRKRGLYVNGDFYGNFIFAAIGCEPEMIPAAMLAQRIMGIMAHWREYMLTRGKLKKIIMADESGSASETTPLLASQLAEPYSVFTATQKHLIILTAALASSFSPLSANIYYPALNSIAADLHVSSSQINLTITTYMLCQGVAPAFMGSFADQAGRRPAYILCFVIYIVGNIALALQHSYPALLILRAIQSCGSSGTVALASAVAADVITSAERGTYMGITSLGTILAPSVGPLLGGLLSQYLGWQAIFWFLAITSDSPSPVKQKEVSLPDPLSTLRLLFHRPTGLVLLANGLLFASYYAVTAGIPSQFKEIYQLNDLAIGLVFIPAGIGSLLSTTFNGIVLDWNYRRLQGGYGPGTRHKPSFPIEQARLQICLPLIILSATAILGYALLMSLVTHPPLSYALSLIFTISFAITAAYNIMNILIVDLYYATPATAMAANNLVRCFLGAGATGLVHPAIVRWGNGRIMILLLLIIGIATARIDPLLPTYQQILHLRYPLTPWVQPGDTLLMSDTHPLPTLSTLGLIPTETYLLLFLDLDVIYSHNSTVILHWYQPDLIFSNATPPTTDTHTQTATPVPPPPLNNLNQEPILTPHPSSPPTHTASYIPPQPPPHSHHRYVYLLYQQPPTYIFPTCFDYIFPPTAHARAGFDVRQFTAVAGLGGPVAGNYFFVLFDGGSSSGGMGMETGTGTGTGTMTMTMTGGTGDGKGRGTPTTTIEYMSPSHQINGILFPL</sequence>
<dbReference type="OrthoDB" id="435022at2759"/>
<keyword evidence="4 8" id="KW-0808">Transferase</keyword>
<evidence type="ECO:0000256" key="3">
    <source>
        <dbReference type="ARBA" id="ARBA00022448"/>
    </source>
</evidence>
<accession>A0A395HAX8</accession>
<dbReference type="Pfam" id="PF07690">
    <property type="entry name" value="MFS_1"/>
    <property type="match status" value="1"/>
</dbReference>
<comment type="similarity">
    <text evidence="2 8">Belongs to the citrate synthase family.</text>
</comment>
<dbReference type="GO" id="GO:0022857">
    <property type="term" value="F:transmembrane transporter activity"/>
    <property type="evidence" value="ECO:0007669"/>
    <property type="project" value="InterPro"/>
</dbReference>
<dbReference type="GO" id="GO:0006099">
    <property type="term" value="P:tricarboxylic acid cycle"/>
    <property type="evidence" value="ECO:0007669"/>
    <property type="project" value="TreeGrafter"/>
</dbReference>
<dbReference type="STRING" id="1448316.A0A395HAX8"/>
<dbReference type="Gene3D" id="1.10.230.10">
    <property type="entry name" value="Cytochrome P450-Terp, domain 2"/>
    <property type="match status" value="1"/>
</dbReference>
<dbReference type="InterPro" id="IPR036969">
    <property type="entry name" value="Citrate_synthase_sf"/>
</dbReference>
<protein>
    <recommendedName>
        <fullName evidence="8">Citrate synthase</fullName>
    </recommendedName>
</protein>
<name>A0A395HAX8_9EURO</name>
<feature type="domain" description="Major facilitator superfamily (MFS) profile" evidence="10">
    <location>
        <begin position="458"/>
        <end position="854"/>
    </location>
</feature>
<dbReference type="InterPro" id="IPR016142">
    <property type="entry name" value="Citrate_synth-like_lrg_a-sub"/>
</dbReference>
<keyword evidence="7 9" id="KW-0472">Membrane</keyword>
<feature type="transmembrane region" description="Helical" evidence="9">
    <location>
        <begin position="651"/>
        <end position="671"/>
    </location>
</feature>
<dbReference type="GO" id="GO:0046912">
    <property type="term" value="F:acyltransferase activity, acyl groups converted into alkyl on transfer"/>
    <property type="evidence" value="ECO:0007669"/>
    <property type="project" value="InterPro"/>
</dbReference>
<feature type="transmembrane region" description="Helical" evidence="9">
    <location>
        <begin position="524"/>
        <end position="541"/>
    </location>
</feature>
<evidence type="ECO:0000256" key="6">
    <source>
        <dbReference type="ARBA" id="ARBA00022989"/>
    </source>
</evidence>
<keyword evidence="3" id="KW-0813">Transport</keyword>
<evidence type="ECO:0000313" key="11">
    <source>
        <dbReference type="EMBL" id="RAL04653.1"/>
    </source>
</evidence>
<dbReference type="PANTHER" id="PTHR11739:SF4">
    <property type="entry name" value="CITRATE SYNTHASE, PEROXISOMAL"/>
    <property type="match status" value="1"/>
</dbReference>
<evidence type="ECO:0000256" key="8">
    <source>
        <dbReference type="RuleBase" id="RU000441"/>
    </source>
</evidence>
<feature type="transmembrane region" description="Helical" evidence="9">
    <location>
        <begin position="683"/>
        <end position="706"/>
    </location>
</feature>
<feature type="transmembrane region" description="Helical" evidence="9">
    <location>
        <begin position="806"/>
        <end position="824"/>
    </location>
</feature>
<feature type="transmembrane region" description="Helical" evidence="9">
    <location>
        <begin position="767"/>
        <end position="794"/>
    </location>
</feature>